<dbReference type="InterPro" id="IPR043128">
    <property type="entry name" value="Rev_trsase/Diguanyl_cyclase"/>
</dbReference>
<dbReference type="InterPro" id="IPR000160">
    <property type="entry name" value="GGDEF_dom"/>
</dbReference>
<proteinExistence type="predicted"/>
<dbReference type="RefSeq" id="WP_193114621.1">
    <property type="nucleotide sequence ID" value="NZ_CP041165.1"/>
</dbReference>
<feature type="transmembrane region" description="Helical" evidence="1">
    <location>
        <begin position="173"/>
        <end position="194"/>
    </location>
</feature>
<evidence type="ECO:0000256" key="1">
    <source>
        <dbReference type="SAM" id="Phobius"/>
    </source>
</evidence>
<evidence type="ECO:0000259" key="2">
    <source>
        <dbReference type="PROSITE" id="PS50887"/>
    </source>
</evidence>
<dbReference type="EMBL" id="CP041165">
    <property type="protein sequence ID" value="QOP41202.1"/>
    <property type="molecule type" value="Genomic_DNA"/>
</dbReference>
<dbReference type="KEGG" id="smax:FJR03_05375"/>
<sequence>MKSSIKKIFKSLKTYLVFLFLMVTVLVLFVFEHDLSTQKIDNLQKQKSIVHKLAQLDKNDVELALIQFNGKSTQLHQDIDKLMMIYKYNVTERYLLGNAGEYSADVNHLSRLIDNFNNAAHVYYEDILKNKKSLKHTKEEIEAKETLDSSLTAVTQHINTMLLKHIDYDETKFYVIKNISFGLFVIVLFFTFLYRSRLTKIYNDIEFLYQIDKDKKGYEIFSIEADAIALRMNRKSVSSDNPTMLDKVTGINNYKGMLNSYSHKKGLKDSNFTSVTVFDVDNFSKTHRPYPQDITQSILKKVAYTISLYEQPVDVIARTDYNQYTIILSRPTKEQCYKDAELIRESIADLRFNVPDVGTERITVTGGHVIKPNNTNLEEAIKQAKEVLNYAKTTGKNKTFQTRDLAQKDVHREIS</sequence>
<gene>
    <name evidence="3" type="ORF">FJR03_05375</name>
</gene>
<dbReference type="SUPFAM" id="SSF55073">
    <property type="entry name" value="Nucleotide cyclase"/>
    <property type="match status" value="1"/>
</dbReference>
<keyword evidence="4" id="KW-1185">Reference proteome</keyword>
<organism evidence="3 4">
    <name type="scientific">Sulfurimonas marina</name>
    <dbReference type="NCBI Taxonomy" id="2590551"/>
    <lineage>
        <taxon>Bacteria</taxon>
        <taxon>Pseudomonadati</taxon>
        <taxon>Campylobacterota</taxon>
        <taxon>Epsilonproteobacteria</taxon>
        <taxon>Campylobacterales</taxon>
        <taxon>Sulfurimonadaceae</taxon>
        <taxon>Sulfurimonas</taxon>
    </lineage>
</organism>
<name>A0A7M1AXU5_9BACT</name>
<protein>
    <submittedName>
        <fullName evidence="3">Diguanylate cyclase</fullName>
    </submittedName>
</protein>
<dbReference type="InterPro" id="IPR029787">
    <property type="entry name" value="Nucleotide_cyclase"/>
</dbReference>
<keyword evidence="1" id="KW-0472">Membrane</keyword>
<dbReference type="SMART" id="SM00267">
    <property type="entry name" value="GGDEF"/>
    <property type="match status" value="1"/>
</dbReference>
<dbReference type="AlphaFoldDB" id="A0A7M1AXU5"/>
<evidence type="ECO:0000313" key="3">
    <source>
        <dbReference type="EMBL" id="QOP41202.1"/>
    </source>
</evidence>
<keyword evidence="1" id="KW-1133">Transmembrane helix</keyword>
<dbReference type="NCBIfam" id="TIGR00254">
    <property type="entry name" value="GGDEF"/>
    <property type="match status" value="1"/>
</dbReference>
<reference evidence="3 4" key="1">
    <citation type="submission" date="2019-06" db="EMBL/GenBank/DDBJ databases">
        <title>Sulfurimonas gotlandica sp. nov., a chemoautotrophic and psychrotolerant epsilonproteobacterium isolated from a pelagic redoxcline, and an emended description of the genus Sulfurimonas.</title>
        <authorList>
            <person name="Wang S."/>
            <person name="Jiang L."/>
            <person name="Shao Z."/>
        </authorList>
    </citation>
    <scope>NUCLEOTIDE SEQUENCE [LARGE SCALE GENOMIC DNA]</scope>
    <source>
        <strain evidence="3 4">B2</strain>
    </source>
</reference>
<dbReference type="Proteomes" id="UP000593910">
    <property type="component" value="Chromosome"/>
</dbReference>
<keyword evidence="1" id="KW-0812">Transmembrane</keyword>
<evidence type="ECO:0000313" key="4">
    <source>
        <dbReference type="Proteomes" id="UP000593910"/>
    </source>
</evidence>
<feature type="transmembrane region" description="Helical" evidence="1">
    <location>
        <begin position="12"/>
        <end position="31"/>
    </location>
</feature>
<accession>A0A7M1AXU5</accession>
<dbReference type="Gene3D" id="3.30.70.270">
    <property type="match status" value="1"/>
</dbReference>
<dbReference type="Pfam" id="PF00990">
    <property type="entry name" value="GGDEF"/>
    <property type="match status" value="1"/>
</dbReference>
<feature type="domain" description="GGDEF" evidence="2">
    <location>
        <begin position="271"/>
        <end position="404"/>
    </location>
</feature>
<dbReference type="PROSITE" id="PS50887">
    <property type="entry name" value="GGDEF"/>
    <property type="match status" value="1"/>
</dbReference>